<feature type="region of interest" description="Disordered" evidence="12">
    <location>
        <begin position="396"/>
        <end position="415"/>
    </location>
</feature>
<evidence type="ECO:0000259" key="15">
    <source>
        <dbReference type="Pfam" id="PF23009"/>
    </source>
</evidence>
<evidence type="ECO:0000259" key="14">
    <source>
        <dbReference type="Pfam" id="PF22958"/>
    </source>
</evidence>
<keyword evidence="5 11" id="KW-0808">Transferase</keyword>
<sequence length="1671" mass="188538">MLKAWPRYYSKSVSDPEPRVRSQAHNVTLRVLQLSGKQSAPYLKSIMPPLIYGTADEYSISSTTCSKGLDLIFPDKIKQVVSHISSELVIYCSEMVLKKPEKGSIDSELEVNRLISQGLRCLARYNDTGKTPLDISNLFDSKSFWKLSRHKEASIRSGFFELAVAKLKEEDATHISEWSKSVLSSLAENEPNCVRPLWAGVLLLLKKSKNDSSVFEAVNFLKAFVPGLWTVLRGGGFGCGTLIYPHMLPLIATIPSNLTGGPFFENFFGNYLTGMKEIEAKIDLKAAVSALLECLQYAQVNQIIENSAEIVSDLLVECINGGSCAPVEVAKPLYNLMSQWKASQKDLFNALLESVESCFQSTISEFAENPSDKNAARVKKCVELIKHMVNCDRPRGVAFNRNPETENSTPEDSKTSRLQREMIDLVGILVSKSDRLEPEFALLQLEIIIILAKNATKDFKNAIYNFLYNEIAEECEENCQGLKTELEDILVRNHELVSLWLLPKYNLSRKIAEKTAKETIIEVATEKGEEADVEEPENHQFRFSKPKTSIFDGVSNILLDLARGSASSCASILEEMAAEPESLEPLLKVLFDEISKATDDQNSQSIAESFTMKLFQRPRSSVWQKCCGTILKYSHVNLKDKLNSELELALSEVSKLDEIVMLTEIRLYDPRAENVAVLPQIGSNLARVISITWDFEEAGLSNLINTAHSNLPETFEVVIRCFVYELLKFFHTDVSTMSYACCMRVFEQLKFLSHQTLDEDDNEELFTVDENVLGFLRAVFDDLTIAFNMKNNISTKIAPLSKIFGRVYQCPDENFDLCAKDLLLLLLIEKGLAILSLQSTQLTKEISSLVRDYLKPFNNFSVHSLDAFKAIRLSNESSVEILSYFIYEINSSRSSAESEASKFIKNTDGECFGSSEDELDIRVSEVLTAENLELDSVEENIAVIGRLSDDPSRVIGVLAQVVENGIENWKLEQQRNLAMLLNAAVKFARSDLTNEQWDFVLCNITSWLENLSSMEDTFGIEALCLMKEVLGVLATLTEFFNSPGALADPSLPADMLDTWKEFFVPQISGSILTIFFKLVSSRNDFPEVVLYSIMQSLSDSISKIGLDELQNFEPTLKLSVDYSDVLPDEINSLINHSFKFITDDNLFIALTGYHFLKLLIPKILALYEQKEKSPEPPRVYVENSLKIISQIDGATDSNSVRASVLAVSICLEIIQVSGSPSHVHFFLDSEHCYRLLDQIWPLLPEENIKPKEMMRIGGETAIGCSEYNTQQWSLWGVNEIAQRCPGAVRLWQKGLTNRSLQRHIQDYTQQNLSQLLVARELKSVKVISGITCIPYSKSRSISASYTRDDLEVEIMITLPVDWPLSQPSIQGLKSVGVNASEWRLWLFQLEQALATGAGLASGLRKWSQNLHKRFDGLEECYICYSIIYGKGQQLPRLPCRTCGKKFHKECLYKWFSTTYIKALRYTSLVNEYTPQPNPYKKYGGDFRKGSYCLVVLSTINFILLIIDEFWRSNSGSRLRKVSGKLFVNVTRPCSLTFCTTVWFCLLVNFNISWVNGSRWFPRWYGHTMYTLPAFFALVESFFAPHDTDGFGKAMKRSFGSLGFFILWQLSILIFEGSAQTPLLMSRWWQLMLLALGISTVNFIMLGIGYIIDYAVHGLPLEVEEVGSLKED</sequence>
<dbReference type="Pfam" id="PF23009">
    <property type="entry name" value="UBC_like"/>
    <property type="match status" value="1"/>
</dbReference>
<evidence type="ECO:0000256" key="3">
    <source>
        <dbReference type="ARBA" id="ARBA00004906"/>
    </source>
</evidence>
<keyword evidence="9 11" id="KW-0833">Ubl conjugation pathway</keyword>
<keyword evidence="4" id="KW-0963">Cytoplasm</keyword>
<dbReference type="PANTHER" id="PTHR12389">
    <property type="entry name" value="ZINC FINGER PROTEIN 294"/>
    <property type="match status" value="1"/>
</dbReference>
<evidence type="ECO:0000256" key="4">
    <source>
        <dbReference type="ARBA" id="ARBA00022490"/>
    </source>
</evidence>
<protein>
    <recommendedName>
        <fullName evidence="11">E3 ubiquitin-protein ligase listerin</fullName>
        <ecNumber evidence="11">2.3.2.27</ecNumber>
    </recommendedName>
    <alternativeName>
        <fullName evidence="11">RING-type E3 ubiquitin transferase listerin</fullName>
    </alternativeName>
</protein>
<keyword evidence="13" id="KW-0472">Membrane</keyword>
<evidence type="ECO:0000256" key="11">
    <source>
        <dbReference type="RuleBase" id="RU367090"/>
    </source>
</evidence>
<accession>A0ABN7RTV3</accession>
<gene>
    <name evidence="16" type="ORF">OKIOD_LOCUS2641</name>
</gene>
<evidence type="ECO:0000256" key="10">
    <source>
        <dbReference type="ARBA" id="ARBA00022833"/>
    </source>
</evidence>
<evidence type="ECO:0000256" key="7">
    <source>
        <dbReference type="ARBA" id="ARBA00022737"/>
    </source>
</evidence>
<evidence type="ECO:0000256" key="12">
    <source>
        <dbReference type="SAM" id="MobiDB-lite"/>
    </source>
</evidence>
<evidence type="ECO:0000256" key="1">
    <source>
        <dbReference type="ARBA" id="ARBA00000900"/>
    </source>
</evidence>
<comment type="function">
    <text evidence="11">E3 ubiquitin-protein ligase. Component of the ribosome quality control complex (RQC), a ribosome-associated complex that mediates ubiquitination and extraction of incompletely synthesized nascent chains for proteasomal degradation.</text>
</comment>
<proteinExistence type="inferred from homology"/>
<dbReference type="Proteomes" id="UP001158576">
    <property type="component" value="Chromosome PAR"/>
</dbReference>
<dbReference type="InterPro" id="IPR039804">
    <property type="entry name" value="RING-CH-C4HC3_LTN1"/>
</dbReference>
<name>A0ABN7RTV3_OIKDI</name>
<feature type="transmembrane region" description="Helical" evidence="13">
    <location>
        <begin position="1630"/>
        <end position="1651"/>
    </location>
</feature>
<comment type="subunit">
    <text evidence="11">Component of the ribosome quality control complex (RQC).</text>
</comment>
<keyword evidence="7" id="KW-0677">Repeat</keyword>
<feature type="transmembrane region" description="Helical" evidence="13">
    <location>
        <begin position="1563"/>
        <end position="1583"/>
    </location>
</feature>
<evidence type="ECO:0000256" key="9">
    <source>
        <dbReference type="ARBA" id="ARBA00022786"/>
    </source>
</evidence>
<keyword evidence="10 11" id="KW-0862">Zinc</keyword>
<dbReference type="InterPro" id="IPR054476">
    <property type="entry name" value="Ltn1_N"/>
</dbReference>
<evidence type="ECO:0000256" key="13">
    <source>
        <dbReference type="SAM" id="Phobius"/>
    </source>
</evidence>
<dbReference type="Gene3D" id="3.30.40.10">
    <property type="entry name" value="Zinc/RING finger domain, C3HC4 (zinc finger)"/>
    <property type="match status" value="1"/>
</dbReference>
<dbReference type="CDD" id="cd16491">
    <property type="entry name" value="RING-CH-C4HC3_LTN1"/>
    <property type="match status" value="1"/>
</dbReference>
<comment type="subcellular location">
    <subcellularLocation>
        <location evidence="2">Cytoplasm</location>
        <location evidence="2">Cytosol</location>
    </subcellularLocation>
</comment>
<keyword evidence="13" id="KW-1133">Transmembrane helix</keyword>
<reference evidence="16 17" key="1">
    <citation type="submission" date="2021-04" db="EMBL/GenBank/DDBJ databases">
        <authorList>
            <person name="Bliznina A."/>
        </authorList>
    </citation>
    <scope>NUCLEOTIDE SEQUENCE [LARGE SCALE GENOMIC DNA]</scope>
</reference>
<keyword evidence="8 11" id="KW-0863">Zinc-finger</keyword>
<comment type="similarity">
    <text evidence="11">Belongs to the LTN1 family.</text>
</comment>
<keyword evidence="17" id="KW-1185">Reference proteome</keyword>
<comment type="catalytic activity">
    <reaction evidence="1 11">
        <text>S-ubiquitinyl-[E2 ubiquitin-conjugating enzyme]-L-cysteine + [acceptor protein]-L-lysine = [E2 ubiquitin-conjugating enzyme]-L-cysteine + N(6)-ubiquitinyl-[acceptor protein]-L-lysine.</text>
        <dbReference type="EC" id="2.3.2.27"/>
    </reaction>
</comment>
<feature type="transmembrane region" description="Helical" evidence="13">
    <location>
        <begin position="1598"/>
        <end position="1618"/>
    </location>
</feature>
<dbReference type="InterPro" id="IPR013083">
    <property type="entry name" value="Znf_RING/FYVE/PHD"/>
</dbReference>
<feature type="transmembrane region" description="Helical" evidence="13">
    <location>
        <begin position="1490"/>
        <end position="1509"/>
    </location>
</feature>
<evidence type="ECO:0000256" key="5">
    <source>
        <dbReference type="ARBA" id="ARBA00022679"/>
    </source>
</evidence>
<dbReference type="InterPro" id="IPR054478">
    <property type="entry name" value="LTN1_UBC"/>
</dbReference>
<dbReference type="Pfam" id="PF22958">
    <property type="entry name" value="Ltn1_1st"/>
    <property type="match status" value="1"/>
</dbReference>
<dbReference type="EC" id="2.3.2.27" evidence="11"/>
<comment type="pathway">
    <text evidence="3 11">Protein modification; protein ubiquitination.</text>
</comment>
<dbReference type="InterPro" id="IPR039795">
    <property type="entry name" value="LTN1/Rkr1"/>
</dbReference>
<dbReference type="PANTHER" id="PTHR12389:SF0">
    <property type="entry name" value="E3 UBIQUITIN-PROTEIN LIGASE LISTERIN"/>
    <property type="match status" value="1"/>
</dbReference>
<evidence type="ECO:0000313" key="17">
    <source>
        <dbReference type="Proteomes" id="UP001158576"/>
    </source>
</evidence>
<evidence type="ECO:0000256" key="2">
    <source>
        <dbReference type="ARBA" id="ARBA00004514"/>
    </source>
</evidence>
<keyword evidence="6 11" id="KW-0479">Metal-binding</keyword>
<feature type="domain" description="E3 ubiquitin-protein ligase listerin ubiquitin conjugating" evidence="15">
    <location>
        <begin position="1335"/>
        <end position="1413"/>
    </location>
</feature>
<evidence type="ECO:0000256" key="6">
    <source>
        <dbReference type="ARBA" id="ARBA00022723"/>
    </source>
</evidence>
<evidence type="ECO:0000313" key="16">
    <source>
        <dbReference type="EMBL" id="CAG5086009.1"/>
    </source>
</evidence>
<dbReference type="SUPFAM" id="SSF48371">
    <property type="entry name" value="ARM repeat"/>
    <property type="match status" value="1"/>
</dbReference>
<dbReference type="EMBL" id="OU015568">
    <property type="protein sequence ID" value="CAG5086009.1"/>
    <property type="molecule type" value="Genomic_DNA"/>
</dbReference>
<keyword evidence="13" id="KW-0812">Transmembrane</keyword>
<evidence type="ECO:0000256" key="8">
    <source>
        <dbReference type="ARBA" id="ARBA00022771"/>
    </source>
</evidence>
<dbReference type="InterPro" id="IPR016024">
    <property type="entry name" value="ARM-type_fold"/>
</dbReference>
<feature type="domain" description="E3 ubiquitin-protein ligase listerin N-terminal" evidence="14">
    <location>
        <begin position="1"/>
        <end position="253"/>
    </location>
</feature>
<organism evidence="16 17">
    <name type="scientific">Oikopleura dioica</name>
    <name type="common">Tunicate</name>
    <dbReference type="NCBI Taxonomy" id="34765"/>
    <lineage>
        <taxon>Eukaryota</taxon>
        <taxon>Metazoa</taxon>
        <taxon>Chordata</taxon>
        <taxon>Tunicata</taxon>
        <taxon>Appendicularia</taxon>
        <taxon>Copelata</taxon>
        <taxon>Oikopleuridae</taxon>
        <taxon>Oikopleura</taxon>
    </lineage>
</organism>
<feature type="transmembrane region" description="Helical" evidence="13">
    <location>
        <begin position="1529"/>
        <end position="1551"/>
    </location>
</feature>